<dbReference type="PROSITE" id="PS51257">
    <property type="entry name" value="PROKAR_LIPOPROTEIN"/>
    <property type="match status" value="1"/>
</dbReference>
<dbReference type="Proteomes" id="UP000018680">
    <property type="component" value="Chromosome"/>
</dbReference>
<feature type="transmembrane region" description="Helical" evidence="1">
    <location>
        <begin position="6"/>
        <end position="25"/>
    </location>
</feature>
<name>V5WL80_9SPIO</name>
<evidence type="ECO:0000313" key="2">
    <source>
        <dbReference type="EMBL" id="AHC15951.1"/>
    </source>
</evidence>
<dbReference type="HOGENOM" id="CLU_162674_0_0_12"/>
<dbReference type="OrthoDB" id="165386at2"/>
<evidence type="ECO:0008006" key="4">
    <source>
        <dbReference type="Google" id="ProtNLM"/>
    </source>
</evidence>
<dbReference type="AlphaFoldDB" id="V5WL80"/>
<sequence length="101" mass="11317">MKRKNIVYLGIILILVISLSSCLPGDGSIEAENPAGFFWGVWHGWVAPISLIGSLFTENIRVYEVINSGFWYDLGFYMAIVSGFGGLGFARGRKKRHEFEE</sequence>
<proteinExistence type="predicted"/>
<evidence type="ECO:0000313" key="3">
    <source>
        <dbReference type="Proteomes" id="UP000018680"/>
    </source>
</evidence>
<feature type="transmembrane region" description="Helical" evidence="1">
    <location>
        <begin position="37"/>
        <end position="57"/>
    </location>
</feature>
<gene>
    <name evidence="2" type="ORF">L21SP2_2599</name>
</gene>
<reference evidence="2 3" key="1">
    <citation type="journal article" date="2015" name="Stand. Genomic Sci.">
        <title>Complete genome sequence and description of Salinispira pacifica gen. nov., sp. nov., a novel spirochaete isolated form a hypersaline microbial mat.</title>
        <authorList>
            <person name="Ben Hania W."/>
            <person name="Joseph M."/>
            <person name="Schumann P."/>
            <person name="Bunk B."/>
            <person name="Fiebig A."/>
            <person name="Sproer C."/>
            <person name="Klenk H.P."/>
            <person name="Fardeau M.L."/>
            <person name="Spring S."/>
        </authorList>
    </citation>
    <scope>NUCLEOTIDE SEQUENCE [LARGE SCALE GENOMIC DNA]</scope>
    <source>
        <strain evidence="2 3">L21-RPul-D2</strain>
    </source>
</reference>
<organism evidence="2 3">
    <name type="scientific">Salinispira pacifica</name>
    <dbReference type="NCBI Taxonomy" id="1307761"/>
    <lineage>
        <taxon>Bacteria</taxon>
        <taxon>Pseudomonadati</taxon>
        <taxon>Spirochaetota</taxon>
        <taxon>Spirochaetia</taxon>
        <taxon>Spirochaetales</taxon>
        <taxon>Spirochaetaceae</taxon>
        <taxon>Salinispira</taxon>
    </lineage>
</organism>
<protein>
    <recommendedName>
        <fullName evidence="4">Lipoprotein</fullName>
    </recommendedName>
</protein>
<keyword evidence="1" id="KW-0472">Membrane</keyword>
<keyword evidence="1" id="KW-1133">Transmembrane helix</keyword>
<keyword evidence="3" id="KW-1185">Reference proteome</keyword>
<dbReference type="eggNOG" id="ENOG5032UBD">
    <property type="taxonomic scope" value="Bacteria"/>
</dbReference>
<dbReference type="RefSeq" id="WP_024268852.1">
    <property type="nucleotide sequence ID" value="NC_023035.1"/>
</dbReference>
<accession>V5WL80</accession>
<keyword evidence="1" id="KW-0812">Transmembrane</keyword>
<dbReference type="KEGG" id="slr:L21SP2_2599"/>
<feature type="transmembrane region" description="Helical" evidence="1">
    <location>
        <begin position="69"/>
        <end position="90"/>
    </location>
</feature>
<dbReference type="EMBL" id="CP006939">
    <property type="protein sequence ID" value="AHC15951.1"/>
    <property type="molecule type" value="Genomic_DNA"/>
</dbReference>
<dbReference type="STRING" id="1307761.L21SP2_2599"/>
<evidence type="ECO:0000256" key="1">
    <source>
        <dbReference type="SAM" id="Phobius"/>
    </source>
</evidence>